<reference evidence="2 3" key="1">
    <citation type="journal article" date="2023" name="Elife">
        <title>Identification of key yeast species and microbe-microbe interactions impacting larval growth of Drosophila in the wild.</title>
        <authorList>
            <person name="Mure A."/>
            <person name="Sugiura Y."/>
            <person name="Maeda R."/>
            <person name="Honda K."/>
            <person name="Sakurai N."/>
            <person name="Takahashi Y."/>
            <person name="Watada M."/>
            <person name="Katoh T."/>
            <person name="Gotoh A."/>
            <person name="Gotoh Y."/>
            <person name="Taniguchi I."/>
            <person name="Nakamura K."/>
            <person name="Hayashi T."/>
            <person name="Katayama T."/>
            <person name="Uemura T."/>
            <person name="Hattori Y."/>
        </authorList>
    </citation>
    <scope>NUCLEOTIDE SEQUENCE [LARGE SCALE GENOMIC DNA]</scope>
    <source>
        <strain evidence="2 3">KH-74</strain>
    </source>
</reference>
<sequence length="159" mass="17655">MSNKSDEITGTTTSIKTSHLNNSDSKFSPLDEIKHPNSPLTNAFSGMPSTNAGEQSDSKGTTGENKDKEKGTPHVNPTEQKEPVERTPRVTKPRKENEMKYDKNQTEKAAIDLERIEQLNAVLDKITSSVEELDDGNADRQFAEFVAQQVIRLNAVKKI</sequence>
<organism evidence="2 3">
    <name type="scientific">Maudiozyma humilis</name>
    <name type="common">Sour dough yeast</name>
    <name type="synonym">Kazachstania humilis</name>
    <dbReference type="NCBI Taxonomy" id="51915"/>
    <lineage>
        <taxon>Eukaryota</taxon>
        <taxon>Fungi</taxon>
        <taxon>Dikarya</taxon>
        <taxon>Ascomycota</taxon>
        <taxon>Saccharomycotina</taxon>
        <taxon>Saccharomycetes</taxon>
        <taxon>Saccharomycetales</taxon>
        <taxon>Saccharomycetaceae</taxon>
        <taxon>Maudiozyma</taxon>
    </lineage>
</organism>
<feature type="compositionally biased region" description="Basic and acidic residues" evidence="1">
    <location>
        <begin position="79"/>
        <end position="105"/>
    </location>
</feature>
<proteinExistence type="predicted"/>
<feature type="compositionally biased region" description="Polar residues" evidence="1">
    <location>
        <begin position="38"/>
        <end position="63"/>
    </location>
</feature>
<keyword evidence="3" id="KW-1185">Reference proteome</keyword>
<evidence type="ECO:0008006" key="4">
    <source>
        <dbReference type="Google" id="ProtNLM"/>
    </source>
</evidence>
<evidence type="ECO:0000313" key="3">
    <source>
        <dbReference type="Proteomes" id="UP001377567"/>
    </source>
</evidence>
<dbReference type="AlphaFoldDB" id="A0AAV5S296"/>
<feature type="compositionally biased region" description="Polar residues" evidence="1">
    <location>
        <begin position="8"/>
        <end position="26"/>
    </location>
</feature>
<dbReference type="Proteomes" id="UP001377567">
    <property type="component" value="Unassembled WGS sequence"/>
</dbReference>
<evidence type="ECO:0000313" key="2">
    <source>
        <dbReference type="EMBL" id="GMM57795.1"/>
    </source>
</evidence>
<evidence type="ECO:0000256" key="1">
    <source>
        <dbReference type="SAM" id="MobiDB-lite"/>
    </source>
</evidence>
<comment type="caution">
    <text evidence="2">The sequence shown here is derived from an EMBL/GenBank/DDBJ whole genome shotgun (WGS) entry which is preliminary data.</text>
</comment>
<gene>
    <name evidence="2" type="ORF">DAKH74_044110</name>
</gene>
<name>A0AAV5S296_MAUHU</name>
<accession>A0AAV5S296</accession>
<protein>
    <recommendedName>
        <fullName evidence="4">Ribosome assembly protein 3</fullName>
    </recommendedName>
</protein>
<feature type="region of interest" description="Disordered" evidence="1">
    <location>
        <begin position="1"/>
        <end position="105"/>
    </location>
</feature>
<dbReference type="EMBL" id="BTGD01000016">
    <property type="protein sequence ID" value="GMM57795.1"/>
    <property type="molecule type" value="Genomic_DNA"/>
</dbReference>